<dbReference type="PRINTS" id="PR00414">
    <property type="entry name" value="PPTHIESTRASE"/>
</dbReference>
<dbReference type="Gene3D" id="3.40.50.1820">
    <property type="entry name" value="alpha/beta hydrolase"/>
    <property type="match status" value="1"/>
</dbReference>
<dbReference type="GO" id="GO:0008474">
    <property type="term" value="F:palmitoyl-(protein) hydrolase activity"/>
    <property type="evidence" value="ECO:0007669"/>
    <property type="project" value="UniProtKB-EC"/>
</dbReference>
<dbReference type="Pfam" id="PF02089">
    <property type="entry name" value="Palm_thioest"/>
    <property type="match status" value="1"/>
</dbReference>
<comment type="similarity">
    <text evidence="1">Belongs to the palmitoyl-protein thioesterase family.</text>
</comment>
<protein>
    <recommendedName>
        <fullName evidence="3">Palmitoyl-protein thioesterase 1</fullName>
        <ecNumber evidence="2">3.1.2.22</ecNumber>
    </recommendedName>
    <alternativeName>
        <fullName evidence="8">Palmitoyl-protein hydrolase 1</fullName>
    </alternativeName>
</protein>
<feature type="signal peptide" evidence="9">
    <location>
        <begin position="1"/>
        <end position="19"/>
    </location>
</feature>
<evidence type="ECO:0000256" key="4">
    <source>
        <dbReference type="ARBA" id="ARBA00022729"/>
    </source>
</evidence>
<organism evidence="10 11">
    <name type="scientific">Synchytrium microbalum</name>
    <dbReference type="NCBI Taxonomy" id="1806994"/>
    <lineage>
        <taxon>Eukaryota</taxon>
        <taxon>Fungi</taxon>
        <taxon>Fungi incertae sedis</taxon>
        <taxon>Chytridiomycota</taxon>
        <taxon>Chytridiomycota incertae sedis</taxon>
        <taxon>Chytridiomycetes</taxon>
        <taxon>Synchytriales</taxon>
        <taxon>Synchytriaceae</taxon>
        <taxon>Synchytrium</taxon>
    </lineage>
</organism>
<name>A0A507CB19_9FUNG</name>
<dbReference type="GeneID" id="42001257"/>
<dbReference type="PANTHER" id="PTHR11247">
    <property type="entry name" value="PALMITOYL-PROTEIN THIOESTERASE/DOLICHYLDIPHOSPHATASE 1"/>
    <property type="match status" value="1"/>
</dbReference>
<keyword evidence="7" id="KW-0325">Glycoprotein</keyword>
<dbReference type="InterPro" id="IPR002472">
    <property type="entry name" value="Palm_thioest"/>
</dbReference>
<dbReference type="RefSeq" id="XP_031027971.1">
    <property type="nucleotide sequence ID" value="XM_031165960.1"/>
</dbReference>
<comment type="caution">
    <text evidence="10">The sequence shown here is derived from an EMBL/GenBank/DDBJ whole genome shotgun (WGS) entry which is preliminary data.</text>
</comment>
<evidence type="ECO:0000256" key="9">
    <source>
        <dbReference type="SAM" id="SignalP"/>
    </source>
</evidence>
<dbReference type="EC" id="3.1.2.22" evidence="2"/>
<keyword evidence="4 9" id="KW-0732">Signal</keyword>
<dbReference type="FunFam" id="3.40.50.1820:FF:000107">
    <property type="entry name" value="Palmitoyl-protein thioesterase 1"/>
    <property type="match status" value="1"/>
</dbReference>
<evidence type="ECO:0000256" key="8">
    <source>
        <dbReference type="ARBA" id="ARBA00031934"/>
    </source>
</evidence>
<keyword evidence="6" id="KW-1015">Disulfide bond</keyword>
<reference evidence="10 11" key="1">
    <citation type="journal article" date="2019" name="Sci. Rep.">
        <title>Comparative genomics of chytrid fungi reveal insights into the obligate biotrophic and pathogenic lifestyle of Synchytrium endobioticum.</title>
        <authorList>
            <person name="van de Vossenberg B.T.L.H."/>
            <person name="Warris S."/>
            <person name="Nguyen H.D.T."/>
            <person name="van Gent-Pelzer M.P.E."/>
            <person name="Joly D.L."/>
            <person name="van de Geest H.C."/>
            <person name="Bonants P.J.M."/>
            <person name="Smith D.S."/>
            <person name="Levesque C.A."/>
            <person name="van der Lee T.A.J."/>
        </authorList>
    </citation>
    <scope>NUCLEOTIDE SEQUENCE [LARGE SCALE GENOMIC DNA]</scope>
    <source>
        <strain evidence="10 11">JEL517</strain>
    </source>
</reference>
<dbReference type="OrthoDB" id="10263094at2759"/>
<evidence type="ECO:0000256" key="7">
    <source>
        <dbReference type="ARBA" id="ARBA00023180"/>
    </source>
</evidence>
<keyword evidence="5 10" id="KW-0378">Hydrolase</keyword>
<feature type="chain" id="PRO_5021254984" description="Palmitoyl-protein thioesterase 1" evidence="9">
    <location>
        <begin position="20"/>
        <end position="317"/>
    </location>
</feature>
<gene>
    <name evidence="10" type="primary">SMI30</name>
    <name evidence="10" type="ORF">SmJEL517_g00030</name>
</gene>
<dbReference type="Proteomes" id="UP000319731">
    <property type="component" value="Unassembled WGS sequence"/>
</dbReference>
<dbReference type="GlyCosmos" id="A0A507CB19">
    <property type="glycosylation" value="1 site, No reported glycans"/>
</dbReference>
<dbReference type="PANTHER" id="PTHR11247:SF8">
    <property type="entry name" value="PALMITOYL-PROTEIN THIOESTERASE 1"/>
    <property type="match status" value="1"/>
</dbReference>
<dbReference type="STRING" id="1806994.A0A507CB19"/>
<evidence type="ECO:0000313" key="11">
    <source>
        <dbReference type="Proteomes" id="UP000319731"/>
    </source>
</evidence>
<proteinExistence type="inferred from homology"/>
<dbReference type="EMBL" id="QEAO01000001">
    <property type="protein sequence ID" value="TPX38257.1"/>
    <property type="molecule type" value="Genomic_DNA"/>
</dbReference>
<dbReference type="InterPro" id="IPR029058">
    <property type="entry name" value="AB_hydrolase_fold"/>
</dbReference>
<evidence type="ECO:0000256" key="5">
    <source>
        <dbReference type="ARBA" id="ARBA00022801"/>
    </source>
</evidence>
<keyword evidence="11" id="KW-1185">Reference proteome</keyword>
<evidence type="ECO:0000313" key="10">
    <source>
        <dbReference type="EMBL" id="TPX38257.1"/>
    </source>
</evidence>
<dbReference type="SUPFAM" id="SSF53474">
    <property type="entry name" value="alpha/beta-Hydrolases"/>
    <property type="match status" value="1"/>
</dbReference>
<evidence type="ECO:0000256" key="6">
    <source>
        <dbReference type="ARBA" id="ARBA00023157"/>
    </source>
</evidence>
<evidence type="ECO:0000256" key="3">
    <source>
        <dbReference type="ARBA" id="ARBA00014212"/>
    </source>
</evidence>
<accession>A0A507CB19</accession>
<evidence type="ECO:0000256" key="2">
    <source>
        <dbReference type="ARBA" id="ARBA00012423"/>
    </source>
</evidence>
<evidence type="ECO:0000256" key="1">
    <source>
        <dbReference type="ARBA" id="ARBA00010758"/>
    </source>
</evidence>
<sequence>MKLRPSVALQFLGVCIVAAKTHYRPVVLYHGLGDTSESKGMTQLKETLETELPGVYVKSIRIGNTESEDRDYTFIDNVNRQIDEVCEALADDDKLFDGFNAIGFSQGGLFLRGYIERCNDPPVHNLITFGTPHSGIAEIPNCPSDKTDITCQVARGLIGRGAYLSFVQERVVQAQYYKNPKELEFYLKASIFLADINNERDVKEPSYAVNMESLNKLVMVQFLNDTTVVPKETAWFGFYLDGEEGITAGLRDLPIYKEDWIGLKKLDKAKKLEFLDTEGGHMQFTIEFFIEKIVPYLSEPILVAAHHNSEDLLVDQN</sequence>
<dbReference type="AlphaFoldDB" id="A0A507CB19"/>